<dbReference type="STRING" id="797210.Halxa_2178"/>
<dbReference type="KEGG" id="hxa:Halxa_2178"/>
<evidence type="ECO:0000313" key="3">
    <source>
        <dbReference type="Proteomes" id="UP000006794"/>
    </source>
</evidence>
<dbReference type="Proteomes" id="UP000006794">
    <property type="component" value="Chromosome"/>
</dbReference>
<feature type="domain" description="Peptidase M14" evidence="1">
    <location>
        <begin position="48"/>
        <end position="132"/>
    </location>
</feature>
<organism evidence="2 3">
    <name type="scientific">Halopiger xanaduensis (strain DSM 18323 / JCM 14033 / SH-6)</name>
    <dbReference type="NCBI Taxonomy" id="797210"/>
    <lineage>
        <taxon>Archaea</taxon>
        <taxon>Methanobacteriati</taxon>
        <taxon>Methanobacteriota</taxon>
        <taxon>Stenosarchaea group</taxon>
        <taxon>Halobacteria</taxon>
        <taxon>Halobacteriales</taxon>
        <taxon>Natrialbaceae</taxon>
        <taxon>Halopiger</taxon>
    </lineage>
</organism>
<dbReference type="SUPFAM" id="SSF53187">
    <property type="entry name" value="Zn-dependent exopeptidases"/>
    <property type="match status" value="1"/>
</dbReference>
<evidence type="ECO:0000259" key="1">
    <source>
        <dbReference type="Pfam" id="PF00246"/>
    </source>
</evidence>
<dbReference type="GO" id="GO:0004181">
    <property type="term" value="F:metallocarboxypeptidase activity"/>
    <property type="evidence" value="ECO:0007669"/>
    <property type="project" value="InterPro"/>
</dbReference>
<sequence length="475" mass="53727">MCTGVNVTTYDRPVVDARADVRVARRVDSPLRVVFPVRKHRERNRALEDEHEHVTYEELGESADGNPIWAATVGEGSRTALMLGAPHPNEPIGSMTVDFLLHELATNDELRASLDYEFVCVPVADPDGVRRNEGWFDGPFTLSNYAQNFYRPPPERQIEATFPVDREGYSFDDPTPATRALADLIEVRRPEFVYSFHNTAFGGCYYVVTEPLEPLHDALRSLPEEYGVPLDRGEPERFIDEAFDDAVYQLPTFADRFDAATTTDDESGADEPLLGGNAYDYASRFEDDVVEFAVELPYFSAPRIGDRTPLERSREDVIREGVQHRRALLEEIADPVDAVAEHLPDTPMAREAAGVFGYFEDELEAKLDWAKSAPETDEPGTVAQHVDERFIRQYHLLTYLGMVLRSVDHAAMSADDEVRDTLLNAKGTLEDVFHDRLEEIRTELDYETIPIWKLVAIQARAGLICLDYRQRKRGA</sequence>
<dbReference type="InterPro" id="IPR000834">
    <property type="entry name" value="Peptidase_M14"/>
</dbReference>
<reference evidence="2 3" key="1">
    <citation type="journal article" date="2012" name="Stand. Genomic Sci.">
        <title>Complete genome sequence of Halopiger xanaduensis type strain (SH-6(T)).</title>
        <authorList>
            <person name="Anderson I."/>
            <person name="Tindall B.J."/>
            <person name="Rohde M."/>
            <person name="Lucas S."/>
            <person name="Han J."/>
            <person name="Lapidus A."/>
            <person name="Cheng J.F."/>
            <person name="Goodwin L."/>
            <person name="Pitluck S."/>
            <person name="Peters L."/>
            <person name="Pati A."/>
            <person name="Mikhailova N."/>
            <person name="Pagani I."/>
            <person name="Teshima H."/>
            <person name="Han C."/>
            <person name="Tapia R."/>
            <person name="Land M."/>
            <person name="Woyke T."/>
            <person name="Klenk H.P."/>
            <person name="Kyrpides N."/>
            <person name="Ivanova N."/>
        </authorList>
    </citation>
    <scope>NUCLEOTIDE SEQUENCE [LARGE SCALE GENOMIC DNA]</scope>
    <source>
        <strain evidence="3">DSM 18323 / JCM 14033 / SH-6</strain>
    </source>
</reference>
<accession>F8D8A8</accession>
<dbReference type="AlphaFoldDB" id="F8D8A8"/>
<evidence type="ECO:0000313" key="2">
    <source>
        <dbReference type="EMBL" id="AEH36803.1"/>
    </source>
</evidence>
<keyword evidence="2" id="KW-0645">Protease</keyword>
<keyword evidence="2" id="KW-0121">Carboxypeptidase</keyword>
<dbReference type="GO" id="GO:0008270">
    <property type="term" value="F:zinc ion binding"/>
    <property type="evidence" value="ECO:0007669"/>
    <property type="project" value="InterPro"/>
</dbReference>
<dbReference type="Pfam" id="PF00246">
    <property type="entry name" value="Peptidase_M14"/>
    <property type="match status" value="1"/>
</dbReference>
<name>F8D8A8_HALXS</name>
<keyword evidence="3" id="KW-1185">Reference proteome</keyword>
<dbReference type="HOGENOM" id="CLU_047694_1_0_2"/>
<dbReference type="Gene3D" id="3.40.630.10">
    <property type="entry name" value="Zn peptidases"/>
    <property type="match status" value="1"/>
</dbReference>
<proteinExistence type="predicted"/>
<dbReference type="eggNOG" id="arCOG02889">
    <property type="taxonomic scope" value="Archaea"/>
</dbReference>
<keyword evidence="2" id="KW-0378">Hydrolase</keyword>
<dbReference type="EMBL" id="CP002839">
    <property type="protein sequence ID" value="AEH36803.1"/>
    <property type="molecule type" value="Genomic_DNA"/>
</dbReference>
<gene>
    <name evidence="2" type="ordered locus">Halxa_2178</name>
</gene>
<dbReference type="GO" id="GO:0006508">
    <property type="term" value="P:proteolysis"/>
    <property type="evidence" value="ECO:0007669"/>
    <property type="project" value="InterPro"/>
</dbReference>
<protein>
    <submittedName>
        <fullName evidence="2">Peptidase M14 carboxypeptidase A</fullName>
    </submittedName>
</protein>